<proteinExistence type="predicted"/>
<dbReference type="SUPFAM" id="SSF48452">
    <property type="entry name" value="TPR-like"/>
    <property type="match status" value="2"/>
</dbReference>
<dbReference type="PANTHER" id="PTHR10098">
    <property type="entry name" value="RAPSYN-RELATED"/>
    <property type="match status" value="1"/>
</dbReference>
<dbReference type="InterPro" id="IPR019734">
    <property type="entry name" value="TPR_rpt"/>
</dbReference>
<dbReference type="InterPro" id="IPR024983">
    <property type="entry name" value="CHAT_dom"/>
</dbReference>
<evidence type="ECO:0000313" key="4">
    <source>
        <dbReference type="Proteomes" id="UP000271624"/>
    </source>
</evidence>
<dbReference type="InterPro" id="IPR011990">
    <property type="entry name" value="TPR-like_helical_dom_sf"/>
</dbReference>
<evidence type="ECO:0000256" key="1">
    <source>
        <dbReference type="PROSITE-ProRule" id="PRU00339"/>
    </source>
</evidence>
<dbReference type="OrthoDB" id="446317at2"/>
<reference evidence="3" key="1">
    <citation type="submission" date="2018-12" db="EMBL/GenBank/DDBJ databases">
        <authorList>
            <person name="Will S."/>
            <person name="Neumann-Schaal M."/>
            <person name="Henke P."/>
        </authorList>
    </citation>
    <scope>NUCLEOTIDE SEQUENCE</scope>
    <source>
        <strain evidence="3">PCC 7102</strain>
    </source>
</reference>
<dbReference type="Proteomes" id="UP000271624">
    <property type="component" value="Unassembled WGS sequence"/>
</dbReference>
<reference evidence="3" key="2">
    <citation type="journal article" date="2019" name="Genome Biol. Evol.">
        <title>Day and night: Metabolic profiles and evolutionary relationships of six axenic non-marine cyanobacteria.</title>
        <authorList>
            <person name="Will S.E."/>
            <person name="Henke P."/>
            <person name="Boedeker C."/>
            <person name="Huang S."/>
            <person name="Brinkmann H."/>
            <person name="Rohde M."/>
            <person name="Jarek M."/>
            <person name="Friedl T."/>
            <person name="Seufert S."/>
            <person name="Schumacher M."/>
            <person name="Overmann J."/>
            <person name="Neumann-Schaal M."/>
            <person name="Petersen J."/>
        </authorList>
    </citation>
    <scope>NUCLEOTIDE SEQUENCE [LARGE SCALE GENOMIC DNA]</scope>
    <source>
        <strain evidence="3">PCC 7102</strain>
    </source>
</reference>
<organism evidence="3 4">
    <name type="scientific">Dulcicalothrix desertica PCC 7102</name>
    <dbReference type="NCBI Taxonomy" id="232991"/>
    <lineage>
        <taxon>Bacteria</taxon>
        <taxon>Bacillati</taxon>
        <taxon>Cyanobacteriota</taxon>
        <taxon>Cyanophyceae</taxon>
        <taxon>Nostocales</taxon>
        <taxon>Calotrichaceae</taxon>
        <taxon>Dulcicalothrix</taxon>
    </lineage>
</organism>
<accession>A0A433UIE1</accession>
<dbReference type="PROSITE" id="PS50005">
    <property type="entry name" value="TPR"/>
    <property type="match status" value="1"/>
</dbReference>
<dbReference type="SMART" id="SM00028">
    <property type="entry name" value="TPR"/>
    <property type="match status" value="2"/>
</dbReference>
<protein>
    <recommendedName>
        <fullName evidence="2">CHAT domain-containing protein</fullName>
    </recommendedName>
</protein>
<feature type="repeat" description="TPR" evidence="1">
    <location>
        <begin position="170"/>
        <end position="203"/>
    </location>
</feature>
<comment type="caution">
    <text evidence="3">The sequence shown here is derived from an EMBL/GenBank/DDBJ whole genome shotgun (WGS) entry which is preliminary data.</text>
</comment>
<keyword evidence="1" id="KW-0802">TPR repeat</keyword>
<dbReference type="EMBL" id="RSCL01000056">
    <property type="protein sequence ID" value="RUS93618.1"/>
    <property type="molecule type" value="Genomic_DNA"/>
</dbReference>
<dbReference type="Pfam" id="PF12770">
    <property type="entry name" value="CHAT"/>
    <property type="match status" value="1"/>
</dbReference>
<keyword evidence="4" id="KW-1185">Reference proteome</keyword>
<dbReference type="Gene3D" id="1.25.40.10">
    <property type="entry name" value="Tetratricopeptide repeat domain"/>
    <property type="match status" value="3"/>
</dbReference>
<evidence type="ECO:0000313" key="3">
    <source>
        <dbReference type="EMBL" id="RUS93618.1"/>
    </source>
</evidence>
<gene>
    <name evidence="3" type="ORF">DSM106972_095590</name>
</gene>
<evidence type="ECO:0000259" key="2">
    <source>
        <dbReference type="Pfam" id="PF12770"/>
    </source>
</evidence>
<name>A0A433UIE1_9CYAN</name>
<sequence length="881" mass="99031">MKNRLFYVLFVISLSLCLYLGQVSLVFLNLGLNLGASVSASEVSNSKLILPGLNDYKNGDFLGAISKWKGVLNNLSHGDTVTVSKYLVRAYQQVGQIENAITTLNQLVAYYKKVGARQEMGRMFTELAQAYSSLGQRRKAITLLCGDSEQCTSYSAVTIARESSDSIGEMSAIISLGNTYRLQGDYNQSIKYLEQALTNAKKYDYNSYILSTLNGLGNTYVTLAKRSRRYLEFAIQTGDKTEEEKFTSSSRDFDNKAISYFEAGLALSRGQNSINELRLMINLAVPYHHSRTVNETKSILQQAHNLLNLNSNSIPDSRDKAYAIIRLANLYTLVTVPIKAKETDAYSCSNQIPSETIELLQNAVTLSQRIKDKQSLAFAQGQLGHVYECQKDYSKALELTQQAQLLAGIEPTHYLWDWQAGRILQSQGKNTEAIAAYETSVKALNSIRGDLAIAGRDVQFDFRDTVEPVYRELTKLYLEQEVQANSQIKNLEFALETIDGLRVAELQNYLGSDCTLPTISKPVTRINLHTAIINTVILENRVAVILTLPGNHNNSTSQLYWAFVTRSNVSSIINDLRYNLENRSDLTNAYQQKASQVYDWLIRPFEQQLQQSKIETLVFIHDGIFRTIPMATLYDGNEFLVQKYAIANTLSLTLTEQTQLSTQDLRVLAFGLTQRSVIEGSIYYEPLNYVKFELDNIKSVLPGSKGLIDNAFTPERLKQELTQNNFPIIHLATHGKFGIDSRDTFLVTGKLESDVGTKKIKQYNEKLTMNKLYEFIRARRNNSLELLTLTACETAVGSDRDALGIAGLSLQAGARSIVASLWQVDDESTARLIGSFYKHLRQGMSRAKALQKAQKQWLQQNSNERKHPGYWAPLILVGNWF</sequence>
<feature type="domain" description="CHAT" evidence="2">
    <location>
        <begin position="592"/>
        <end position="879"/>
    </location>
</feature>
<dbReference type="RefSeq" id="WP_127087474.1">
    <property type="nucleotide sequence ID" value="NZ_RSCL01000056.1"/>
</dbReference>
<dbReference type="AlphaFoldDB" id="A0A433UIE1"/>
<dbReference type="Pfam" id="PF13424">
    <property type="entry name" value="TPR_12"/>
    <property type="match status" value="1"/>
</dbReference>